<feature type="signal peptide" evidence="1">
    <location>
        <begin position="1"/>
        <end position="27"/>
    </location>
</feature>
<feature type="chain" id="PRO_5040332830" evidence="1">
    <location>
        <begin position="28"/>
        <end position="207"/>
    </location>
</feature>
<evidence type="ECO:0000313" key="2">
    <source>
        <dbReference type="EMBL" id="UNH29363.1"/>
    </source>
</evidence>
<protein>
    <submittedName>
        <fullName evidence="2">Uncharacterized protein</fullName>
    </submittedName>
</protein>
<name>A0A9Q8PY50_9GAMM</name>
<evidence type="ECO:0000313" key="3">
    <source>
        <dbReference type="Proteomes" id="UP000829116"/>
    </source>
</evidence>
<gene>
    <name evidence="2" type="ORF">MNY72_08035</name>
</gene>
<sequence length="207" mass="22927">MMTIKKTVFLITLLFSCASLQTMTAYAASSEVNSKISSSKDNMVEYQAIEYFTHLEQHGKTGIAQQSKPRFARLAKPGESVTLTADHGAQTTTVTAQKGDWIIETDCSPKATEQMLVSAKIFAEQYYDPITALTKPGYLRIIPRTLPVNYYLVPPNTPSFIITRDGKSPQIVKSGDVVIQSSRDANDIHRLSMAEFICHYEIIAAAQ</sequence>
<evidence type="ECO:0000256" key="1">
    <source>
        <dbReference type="SAM" id="SignalP"/>
    </source>
</evidence>
<keyword evidence="1" id="KW-0732">Signal</keyword>
<dbReference type="AlphaFoldDB" id="A0A9Q8PY50"/>
<accession>A0A9Q8PY50</accession>
<dbReference type="Proteomes" id="UP000829116">
    <property type="component" value="Chromosome"/>
</dbReference>
<reference evidence="2" key="1">
    <citation type="submission" date="2022-03" db="EMBL/GenBank/DDBJ databases">
        <title>ESBL-producing Moellerella wisconsensis and Escherichia marmotae isolated from wild game meat.</title>
        <authorList>
            <person name="Biggel M."/>
        </authorList>
    </citation>
    <scope>NUCLEOTIDE SEQUENCE</scope>
    <source>
        <strain evidence="2">W51</strain>
    </source>
</reference>
<dbReference type="PROSITE" id="PS51257">
    <property type="entry name" value="PROKAR_LIPOPROTEIN"/>
    <property type="match status" value="1"/>
</dbReference>
<dbReference type="EMBL" id="CP093245">
    <property type="protein sequence ID" value="UNH29363.1"/>
    <property type="molecule type" value="Genomic_DNA"/>
</dbReference>
<dbReference type="RefSeq" id="WP_241541705.1">
    <property type="nucleotide sequence ID" value="NZ_CAWQWN010000001.1"/>
</dbReference>
<organism evidence="2 3">
    <name type="scientific">Moellerella wisconsensis</name>
    <dbReference type="NCBI Taxonomy" id="158849"/>
    <lineage>
        <taxon>Bacteria</taxon>
        <taxon>Pseudomonadati</taxon>
        <taxon>Pseudomonadota</taxon>
        <taxon>Gammaproteobacteria</taxon>
        <taxon>Enterobacterales</taxon>
        <taxon>Morganellaceae</taxon>
        <taxon>Moellerella</taxon>
    </lineage>
</organism>
<proteinExistence type="predicted"/>